<dbReference type="EMBL" id="DXET01000005">
    <property type="protein sequence ID" value="HIX80377.1"/>
    <property type="molecule type" value="Genomic_DNA"/>
</dbReference>
<evidence type="ECO:0000313" key="1">
    <source>
        <dbReference type="EMBL" id="HIX80377.1"/>
    </source>
</evidence>
<gene>
    <name evidence="1" type="ORF">H9980_00160</name>
</gene>
<evidence type="ECO:0000313" key="2">
    <source>
        <dbReference type="Proteomes" id="UP000886724"/>
    </source>
</evidence>
<dbReference type="AlphaFoldDB" id="A0A9D1XJV0"/>
<proteinExistence type="predicted"/>
<reference evidence="1" key="2">
    <citation type="submission" date="2021-04" db="EMBL/GenBank/DDBJ databases">
        <authorList>
            <person name="Gilroy R."/>
        </authorList>
    </citation>
    <scope>NUCLEOTIDE SEQUENCE</scope>
    <source>
        <strain evidence="1">ChiGjej1B1-14440</strain>
    </source>
</reference>
<comment type="caution">
    <text evidence="1">The sequence shown here is derived from an EMBL/GenBank/DDBJ whole genome shotgun (WGS) entry which is preliminary data.</text>
</comment>
<protein>
    <submittedName>
        <fullName evidence="1">Uncharacterized protein</fullName>
    </submittedName>
</protein>
<dbReference type="Proteomes" id="UP000886724">
    <property type="component" value="Unassembled WGS sequence"/>
</dbReference>
<organism evidence="1 2">
    <name type="scientific">Candidatus Erysipelatoclostridium merdavium</name>
    <dbReference type="NCBI Taxonomy" id="2838566"/>
    <lineage>
        <taxon>Bacteria</taxon>
        <taxon>Bacillati</taxon>
        <taxon>Bacillota</taxon>
        <taxon>Erysipelotrichia</taxon>
        <taxon>Erysipelotrichales</taxon>
        <taxon>Erysipelotrichales incertae sedis</taxon>
    </lineage>
</organism>
<accession>A0A9D1XJV0</accession>
<name>A0A9D1XJV0_9FIRM</name>
<sequence>MKNIIPFIVNYSPIKKLVIVPFEKKPDKIYKGFELQYIDGKPYGKGYRIVAYRKDSYVDVYDDISLQFQEDEKFNVAEKGLNRHIQVAIKKAYLEKQNNCECISFSFKDLENRKIDFYIKEFSSKKSIPMNLLAPIGYGSKNPNFLPLFFMYNFDFIRKKYTQIECKIEDKKIKIDKFFMPMNMQFRYYARYSNQCELLEFANTDSLSFVEVDLDNNSYIDKNIEYIFEESNSLSKIIVHLEDGKIEINFSPCFNMNKNTKGIFKICPKKEMGYLEGIYEINRDQDKIYIKLVPQNGWNAVPNSFITKLILNKNSIFCKWCKNYEYIEEIDISKRLVRAKWNNKCR</sequence>
<reference evidence="1" key="1">
    <citation type="journal article" date="2021" name="PeerJ">
        <title>Extensive microbial diversity within the chicken gut microbiome revealed by metagenomics and culture.</title>
        <authorList>
            <person name="Gilroy R."/>
            <person name="Ravi A."/>
            <person name="Getino M."/>
            <person name="Pursley I."/>
            <person name="Horton D.L."/>
            <person name="Alikhan N.F."/>
            <person name="Baker D."/>
            <person name="Gharbi K."/>
            <person name="Hall N."/>
            <person name="Watson M."/>
            <person name="Adriaenssens E.M."/>
            <person name="Foster-Nyarko E."/>
            <person name="Jarju S."/>
            <person name="Secka A."/>
            <person name="Antonio M."/>
            <person name="Oren A."/>
            <person name="Chaudhuri R.R."/>
            <person name="La Ragione R."/>
            <person name="Hildebrand F."/>
            <person name="Pallen M.J."/>
        </authorList>
    </citation>
    <scope>NUCLEOTIDE SEQUENCE</scope>
    <source>
        <strain evidence="1">ChiGjej1B1-14440</strain>
    </source>
</reference>